<gene>
    <name evidence="2" type="ORF">GCM10010387_50070</name>
</gene>
<evidence type="ECO:0000256" key="1">
    <source>
        <dbReference type="SAM" id="MobiDB-lite"/>
    </source>
</evidence>
<dbReference type="AlphaFoldDB" id="A0A918UZZ7"/>
<keyword evidence="3" id="KW-1185">Reference proteome</keyword>
<name>A0A918UZZ7_9ACTN</name>
<reference evidence="2" key="1">
    <citation type="journal article" date="2014" name="Int. J. Syst. Evol. Microbiol.">
        <title>Complete genome sequence of Corynebacterium casei LMG S-19264T (=DSM 44701T), isolated from a smear-ripened cheese.</title>
        <authorList>
            <consortium name="US DOE Joint Genome Institute (JGI-PGF)"/>
            <person name="Walter F."/>
            <person name="Albersmeier A."/>
            <person name="Kalinowski J."/>
            <person name="Ruckert C."/>
        </authorList>
    </citation>
    <scope>NUCLEOTIDE SEQUENCE</scope>
    <source>
        <strain evidence="2">JCM 4988</strain>
    </source>
</reference>
<sequence length="99" mass="10279">MPDSAATGISPVRWLVPVRCSAMVNTQNSERLLVPGCRSGEESAPPARGAFEAGLVTVAAEVRTSLAAGIERTRHGLPGLGGPVRAGRGQAADRPRQYS</sequence>
<dbReference type="EMBL" id="BMWG01000019">
    <property type="protein sequence ID" value="GGZ49775.1"/>
    <property type="molecule type" value="Genomic_DNA"/>
</dbReference>
<dbReference type="Proteomes" id="UP000630936">
    <property type="component" value="Unassembled WGS sequence"/>
</dbReference>
<feature type="region of interest" description="Disordered" evidence="1">
    <location>
        <begin position="73"/>
        <end position="99"/>
    </location>
</feature>
<organism evidence="2 3">
    <name type="scientific">Streptomyces inusitatus</name>
    <dbReference type="NCBI Taxonomy" id="68221"/>
    <lineage>
        <taxon>Bacteria</taxon>
        <taxon>Bacillati</taxon>
        <taxon>Actinomycetota</taxon>
        <taxon>Actinomycetes</taxon>
        <taxon>Kitasatosporales</taxon>
        <taxon>Streptomycetaceae</taxon>
        <taxon>Streptomyces</taxon>
    </lineage>
</organism>
<proteinExistence type="predicted"/>
<protein>
    <submittedName>
        <fullName evidence="2">Uncharacterized protein</fullName>
    </submittedName>
</protein>
<evidence type="ECO:0000313" key="2">
    <source>
        <dbReference type="EMBL" id="GGZ49775.1"/>
    </source>
</evidence>
<evidence type="ECO:0000313" key="3">
    <source>
        <dbReference type="Proteomes" id="UP000630936"/>
    </source>
</evidence>
<comment type="caution">
    <text evidence="2">The sequence shown here is derived from an EMBL/GenBank/DDBJ whole genome shotgun (WGS) entry which is preliminary data.</text>
</comment>
<reference evidence="2" key="2">
    <citation type="submission" date="2020-09" db="EMBL/GenBank/DDBJ databases">
        <authorList>
            <person name="Sun Q."/>
            <person name="Ohkuma M."/>
        </authorList>
    </citation>
    <scope>NUCLEOTIDE SEQUENCE</scope>
    <source>
        <strain evidence="2">JCM 4988</strain>
    </source>
</reference>
<accession>A0A918UZZ7</accession>